<dbReference type="InterPro" id="IPR002925">
    <property type="entry name" value="Dienelactn_hydro"/>
</dbReference>
<evidence type="ECO:0000313" key="2">
    <source>
        <dbReference type="EMBL" id="SUZ93963.1"/>
    </source>
</evidence>
<evidence type="ECO:0000259" key="1">
    <source>
        <dbReference type="Pfam" id="PF01738"/>
    </source>
</evidence>
<dbReference type="SUPFAM" id="SSF53474">
    <property type="entry name" value="alpha/beta-Hydrolases"/>
    <property type="match status" value="1"/>
</dbReference>
<sequence length="264" mass="28127">VSVDELSGYGIDEFAHGGTSRTVLRTGEGPAVIVMAEMPGITPRVADFGRAVAEIGCTAVLPSLFGTPGRKPTAGYLLSSLARSCVSREFTSLLRRRTSPVTDWLRALAAYEHGRCGGPGVGAVGMCFTGGFALGMMLDERLIAPVLSQPSLPLPLGKRRRSDLGISDRDLEVAKQRVDGGVCVLGLRFARDSMSPGERFERLREEFGDGFIGIEIDNAPGNAHRIGPRAHSVLTEELVDEPGHPTRDALDAVLGHLASRLLPD</sequence>
<gene>
    <name evidence="2" type="ORF">METZ01_LOCUS46817</name>
</gene>
<dbReference type="InterPro" id="IPR029058">
    <property type="entry name" value="AB_hydrolase_fold"/>
</dbReference>
<name>A0A381RYG3_9ZZZZ</name>
<proteinExistence type="predicted"/>
<protein>
    <recommendedName>
        <fullName evidence="1">Dienelactone hydrolase domain-containing protein</fullName>
    </recommendedName>
</protein>
<organism evidence="2">
    <name type="scientific">marine metagenome</name>
    <dbReference type="NCBI Taxonomy" id="408172"/>
    <lineage>
        <taxon>unclassified sequences</taxon>
        <taxon>metagenomes</taxon>
        <taxon>ecological metagenomes</taxon>
    </lineage>
</organism>
<reference evidence="2" key="1">
    <citation type="submission" date="2018-05" db="EMBL/GenBank/DDBJ databases">
        <authorList>
            <person name="Lanie J.A."/>
            <person name="Ng W.-L."/>
            <person name="Kazmierczak K.M."/>
            <person name="Andrzejewski T.M."/>
            <person name="Davidsen T.M."/>
            <person name="Wayne K.J."/>
            <person name="Tettelin H."/>
            <person name="Glass J.I."/>
            <person name="Rusch D."/>
            <person name="Podicherti R."/>
            <person name="Tsui H.-C.T."/>
            <person name="Winkler M.E."/>
        </authorList>
    </citation>
    <scope>NUCLEOTIDE SEQUENCE</scope>
</reference>
<dbReference type="Pfam" id="PF01738">
    <property type="entry name" value="DLH"/>
    <property type="match status" value="1"/>
</dbReference>
<dbReference type="AlphaFoldDB" id="A0A381RYG3"/>
<dbReference type="Gene3D" id="3.40.50.1820">
    <property type="entry name" value="alpha/beta hydrolase"/>
    <property type="match status" value="1"/>
</dbReference>
<dbReference type="GO" id="GO:0016787">
    <property type="term" value="F:hydrolase activity"/>
    <property type="evidence" value="ECO:0007669"/>
    <property type="project" value="InterPro"/>
</dbReference>
<accession>A0A381RYG3</accession>
<feature type="non-terminal residue" evidence="2">
    <location>
        <position position="1"/>
    </location>
</feature>
<feature type="domain" description="Dienelactone hydrolase" evidence="1">
    <location>
        <begin position="29"/>
        <end position="138"/>
    </location>
</feature>
<dbReference type="EMBL" id="UINC01002191">
    <property type="protein sequence ID" value="SUZ93963.1"/>
    <property type="molecule type" value="Genomic_DNA"/>
</dbReference>